<comment type="caution">
    <text evidence="3">The sequence shown here is derived from an EMBL/GenBank/DDBJ whole genome shotgun (WGS) entry which is preliminary data.</text>
</comment>
<feature type="domain" description="DUF4365" evidence="2">
    <location>
        <begin position="74"/>
        <end position="175"/>
    </location>
</feature>
<keyword evidence="4" id="KW-1185">Reference proteome</keyword>
<dbReference type="InterPro" id="IPR025375">
    <property type="entry name" value="DUF4365"/>
</dbReference>
<gene>
    <name evidence="3" type="ORF">F7O44_26880</name>
</gene>
<sequence length="254" mass="29115">MRRKRATPRKLTSPAQAVARRQTRTHRVVRGEMTQAPFIKRNLTRAPRVASDLAVRSDWPMSELPRVLTTSTTERFGVNHVERHVIKSGCMWRELTTHDVGIDGHIEYVYDDLTTGHSVAVQIKSGTSYLEDGPEGFFQFTPTAKHRSYWERSAYPVILALVDPDAEVAYWGDARAALRCGHTNYLPYGYGIEYDFFLWNEDFGSVWPGRPITCHPDNDDRFWANKAPDSILDEFWGPPWRLSNVPDALAPFFD</sequence>
<dbReference type="Proteomes" id="UP000460435">
    <property type="component" value="Unassembled WGS sequence"/>
</dbReference>
<dbReference type="AlphaFoldDB" id="A0A7K3MBQ9"/>
<reference evidence="3 4" key="1">
    <citation type="submission" date="2019-11" db="EMBL/GenBank/DDBJ databases">
        <authorList>
            <person name="Li X.-J."/>
            <person name="Feng X.-M."/>
        </authorList>
    </citation>
    <scope>NUCLEOTIDE SEQUENCE [LARGE SCALE GENOMIC DNA]</scope>
    <source>
        <strain evidence="3 4">XMNu-373</strain>
    </source>
</reference>
<evidence type="ECO:0000313" key="4">
    <source>
        <dbReference type="Proteomes" id="UP000460435"/>
    </source>
</evidence>
<feature type="region of interest" description="Disordered" evidence="1">
    <location>
        <begin position="1"/>
        <end position="21"/>
    </location>
</feature>
<dbReference type="Pfam" id="PF14280">
    <property type="entry name" value="DUF4365"/>
    <property type="match status" value="1"/>
</dbReference>
<accession>A0A7K3MBQ9</accession>
<name>A0A7K3MBQ9_9ACTN</name>
<protein>
    <submittedName>
        <fullName evidence="3">DUF4365 domain-containing protein</fullName>
    </submittedName>
</protein>
<evidence type="ECO:0000259" key="2">
    <source>
        <dbReference type="Pfam" id="PF14280"/>
    </source>
</evidence>
<dbReference type="RefSeq" id="WP_343073927.1">
    <property type="nucleotide sequence ID" value="NZ_WLZY01000014.1"/>
</dbReference>
<proteinExistence type="predicted"/>
<evidence type="ECO:0000256" key="1">
    <source>
        <dbReference type="SAM" id="MobiDB-lite"/>
    </source>
</evidence>
<organism evidence="3 4">
    <name type="scientific">Phytoactinopolyspora mesophila</name>
    <dbReference type="NCBI Taxonomy" id="2650750"/>
    <lineage>
        <taxon>Bacteria</taxon>
        <taxon>Bacillati</taxon>
        <taxon>Actinomycetota</taxon>
        <taxon>Actinomycetes</taxon>
        <taxon>Jiangellales</taxon>
        <taxon>Jiangellaceae</taxon>
        <taxon>Phytoactinopolyspora</taxon>
    </lineage>
</organism>
<evidence type="ECO:0000313" key="3">
    <source>
        <dbReference type="EMBL" id="NDL60706.1"/>
    </source>
</evidence>
<dbReference type="EMBL" id="WLZY01000014">
    <property type="protein sequence ID" value="NDL60706.1"/>
    <property type="molecule type" value="Genomic_DNA"/>
</dbReference>